<reference evidence="16" key="1">
    <citation type="submission" date="2017-11" db="EMBL/GenBank/DDBJ databases">
        <title>Otitis media/interna in a cat caused by the recently described species Corynebacterium provencense.</title>
        <authorList>
            <person name="Kittl S."/>
            <person name="Brodard I."/>
            <person name="Rychener L."/>
            <person name="Jores J."/>
            <person name="Roosje P."/>
            <person name="Gobeli Brawand S."/>
        </authorList>
    </citation>
    <scope>NUCLEOTIDE SEQUENCE [LARGE SCALE GENOMIC DNA]</scope>
    <source>
        <strain evidence="16">17KM38</strain>
    </source>
</reference>
<dbReference type="GO" id="GO:0006275">
    <property type="term" value="P:regulation of DNA replication"/>
    <property type="evidence" value="ECO:0007669"/>
    <property type="project" value="UniProtKB-UniRule"/>
</dbReference>
<comment type="function">
    <text evidence="8 10">Plays an essential role in the initiation and regulation of chromosomal replication. ATP-DnaA binds to the origin of replication (oriC) to initiate formation of the DNA replication initiation complex once per cell cycle. Binds the DnaA box (a 9 base pair repeat at the origin) and separates the double-stranded (ds)DNA. Forms a right-handed helical filament on oriC DNA; dsDNA binds to the exterior of the filament while single-stranded (ss)DNA is stabiized in the filament's interior. The ATP-DnaA-oriC complex binds and stabilizes one strand of the AT-rich DNA unwinding element (DUE), permitting loading of DNA polymerase. After initiation quickly degrades to an ADP-DnaA complex that is not apt for DNA replication. Binds acidic phospholipids.</text>
</comment>
<dbReference type="Gene3D" id="1.10.1750.10">
    <property type="match status" value="1"/>
</dbReference>
<feature type="compositionally biased region" description="Basic and acidic residues" evidence="12">
    <location>
        <begin position="91"/>
        <end position="108"/>
    </location>
</feature>
<comment type="subcellular location">
    <subcellularLocation>
        <location evidence="8">Cytoplasm</location>
    </subcellularLocation>
</comment>
<evidence type="ECO:0000256" key="2">
    <source>
        <dbReference type="ARBA" id="ARBA00022490"/>
    </source>
</evidence>
<feature type="compositionally biased region" description="Low complexity" evidence="12">
    <location>
        <begin position="110"/>
        <end position="121"/>
    </location>
</feature>
<feature type="binding site" evidence="8">
    <location>
        <position position="305"/>
    </location>
    <ligand>
        <name>ATP</name>
        <dbReference type="ChEBI" id="CHEBI:30616"/>
    </ligand>
</feature>
<keyword evidence="5 8" id="KW-0067">ATP-binding</keyword>
<dbReference type="NCBIfam" id="NF010686">
    <property type="entry name" value="PRK14086.1"/>
    <property type="match status" value="1"/>
</dbReference>
<dbReference type="InterPro" id="IPR013317">
    <property type="entry name" value="DnaA_dom"/>
</dbReference>
<dbReference type="InterPro" id="IPR003593">
    <property type="entry name" value="AAA+_ATPase"/>
</dbReference>
<dbReference type="STRING" id="1737425.GCA_900049755_01783"/>
<feature type="region of interest" description="Disordered" evidence="12">
    <location>
        <begin position="88"/>
        <end position="177"/>
    </location>
</feature>
<dbReference type="GO" id="GO:0005524">
    <property type="term" value="F:ATP binding"/>
    <property type="evidence" value="ECO:0007669"/>
    <property type="project" value="UniProtKB-UniRule"/>
</dbReference>
<dbReference type="Pfam" id="PF08299">
    <property type="entry name" value="Bac_DnaA_C"/>
    <property type="match status" value="1"/>
</dbReference>
<comment type="caution">
    <text evidence="8">Lacks conserved residue(s) required for the propagation of feature annotation.</text>
</comment>
<dbReference type="KEGG" id="cpre:Csp1_00010"/>
<protein>
    <recommendedName>
        <fullName evidence="8 9">Chromosomal replication initiator protein DnaA</fullName>
    </recommendedName>
</protein>
<name>A0A2Z3YNM9_9CORY</name>
<dbReference type="GO" id="GO:0008289">
    <property type="term" value="F:lipid binding"/>
    <property type="evidence" value="ECO:0007669"/>
    <property type="project" value="UniProtKB-KW"/>
</dbReference>
<keyword evidence="3 8" id="KW-0235">DNA replication</keyword>
<feature type="binding site" evidence="8">
    <location>
        <position position="301"/>
    </location>
    <ligand>
        <name>ATP</name>
        <dbReference type="ChEBI" id="CHEBI:30616"/>
    </ligand>
</feature>
<dbReference type="InterPro" id="IPR001957">
    <property type="entry name" value="Chromosome_initiator_DnaA"/>
</dbReference>
<dbReference type="SUPFAM" id="SSF52540">
    <property type="entry name" value="P-loop containing nucleoside triphosphate hydrolases"/>
    <property type="match status" value="1"/>
</dbReference>
<dbReference type="SMART" id="SM00760">
    <property type="entry name" value="Bac_DnaA_C"/>
    <property type="match status" value="1"/>
</dbReference>
<dbReference type="FunFam" id="3.40.50.300:FF:000668">
    <property type="entry name" value="Chromosomal replication initiator protein DnaA"/>
    <property type="match status" value="1"/>
</dbReference>
<feature type="compositionally biased region" description="Basic and acidic residues" evidence="12">
    <location>
        <begin position="157"/>
        <end position="167"/>
    </location>
</feature>
<dbReference type="AlphaFoldDB" id="A0A2Z3YNM9"/>
<dbReference type="HAMAP" id="MF_00377">
    <property type="entry name" value="DnaA_bact"/>
    <property type="match status" value="1"/>
</dbReference>
<feature type="region of interest" description="Domain IV, binds dsDNA" evidence="8">
    <location>
        <begin position="476"/>
        <end position="599"/>
    </location>
</feature>
<dbReference type="GO" id="GO:0006270">
    <property type="term" value="P:DNA replication initiation"/>
    <property type="evidence" value="ECO:0007669"/>
    <property type="project" value="UniProtKB-UniRule"/>
</dbReference>
<comment type="domain">
    <text evidence="8">Domain I is involved in oligomerization and binding regulators, domain II is flexibile and of varying length in different bacteria, domain III forms the AAA+ region, while domain IV binds dsDNA.</text>
</comment>
<feature type="domain" description="AAA+ ATPase" evidence="13">
    <location>
        <begin position="290"/>
        <end position="420"/>
    </location>
</feature>
<keyword evidence="2 8" id="KW-0963">Cytoplasm</keyword>
<dbReference type="Pfam" id="PF00308">
    <property type="entry name" value="Bac_DnaA"/>
    <property type="match status" value="1"/>
</dbReference>
<keyword evidence="16" id="KW-1185">Reference proteome</keyword>
<keyword evidence="7 8" id="KW-0238">DNA-binding</keyword>
<dbReference type="InterPro" id="IPR020591">
    <property type="entry name" value="Chromosome_initiator_DnaA-like"/>
</dbReference>
<feature type="binding site" evidence="8">
    <location>
        <position position="303"/>
    </location>
    <ligand>
        <name>ATP</name>
        <dbReference type="ChEBI" id="CHEBI:30616"/>
    </ligand>
</feature>
<evidence type="ECO:0000256" key="4">
    <source>
        <dbReference type="ARBA" id="ARBA00022741"/>
    </source>
</evidence>
<evidence type="ECO:0000259" key="14">
    <source>
        <dbReference type="SMART" id="SM00760"/>
    </source>
</evidence>
<dbReference type="Proteomes" id="UP000247696">
    <property type="component" value="Chromosome"/>
</dbReference>
<dbReference type="GO" id="GO:0005886">
    <property type="term" value="C:plasma membrane"/>
    <property type="evidence" value="ECO:0007669"/>
    <property type="project" value="TreeGrafter"/>
</dbReference>
<comment type="similarity">
    <text evidence="1 8 11">Belongs to the DnaA family.</text>
</comment>
<evidence type="ECO:0000256" key="11">
    <source>
        <dbReference type="RuleBase" id="RU004227"/>
    </source>
</evidence>
<dbReference type="RefSeq" id="WP_110480727.1">
    <property type="nucleotide sequence ID" value="NZ_CP024988.1"/>
</dbReference>
<feature type="domain" description="Chromosomal replication initiator DnaA C-terminal" evidence="14">
    <location>
        <begin position="502"/>
        <end position="571"/>
    </location>
</feature>
<dbReference type="PRINTS" id="PR00051">
    <property type="entry name" value="DNAA"/>
</dbReference>
<evidence type="ECO:0000256" key="1">
    <source>
        <dbReference type="ARBA" id="ARBA00006583"/>
    </source>
</evidence>
<dbReference type="OrthoDB" id="9807019at2"/>
<dbReference type="NCBIfam" id="TIGR00362">
    <property type="entry name" value="DnaA"/>
    <property type="match status" value="1"/>
</dbReference>
<dbReference type="Gene3D" id="3.40.50.300">
    <property type="entry name" value="P-loop containing nucleotide triphosphate hydrolases"/>
    <property type="match status" value="1"/>
</dbReference>
<dbReference type="InterPro" id="IPR010921">
    <property type="entry name" value="Trp_repressor/repl_initiator"/>
</dbReference>
<dbReference type="InterPro" id="IPR013159">
    <property type="entry name" value="DnaA_C"/>
</dbReference>
<organism evidence="15 16">
    <name type="scientific">Corynebacterium provencense</name>
    <dbReference type="NCBI Taxonomy" id="1737425"/>
    <lineage>
        <taxon>Bacteria</taxon>
        <taxon>Bacillati</taxon>
        <taxon>Actinomycetota</taxon>
        <taxon>Actinomycetes</taxon>
        <taxon>Mycobacteriales</taxon>
        <taxon>Corynebacteriaceae</taxon>
        <taxon>Corynebacterium</taxon>
    </lineage>
</organism>
<evidence type="ECO:0000256" key="7">
    <source>
        <dbReference type="ARBA" id="ARBA00023125"/>
    </source>
</evidence>
<feature type="binding site" evidence="8">
    <location>
        <position position="304"/>
    </location>
    <ligand>
        <name>ATP</name>
        <dbReference type="ChEBI" id="CHEBI:30616"/>
    </ligand>
</feature>
<dbReference type="GO" id="GO:0005737">
    <property type="term" value="C:cytoplasm"/>
    <property type="evidence" value="ECO:0007669"/>
    <property type="project" value="UniProtKB-SubCell"/>
</dbReference>
<keyword evidence="6 8" id="KW-0446">Lipid-binding</keyword>
<dbReference type="CDD" id="cd00009">
    <property type="entry name" value="AAA"/>
    <property type="match status" value="1"/>
</dbReference>
<dbReference type="PANTHER" id="PTHR30050">
    <property type="entry name" value="CHROMOSOMAL REPLICATION INITIATOR PROTEIN DNAA"/>
    <property type="match status" value="1"/>
</dbReference>
<dbReference type="CDD" id="cd06571">
    <property type="entry name" value="Bac_DnaA_C"/>
    <property type="match status" value="1"/>
</dbReference>
<feature type="region of interest" description="Domain I, interacts with DnaA modulators" evidence="8">
    <location>
        <begin position="1"/>
        <end position="147"/>
    </location>
</feature>
<comment type="subunit">
    <text evidence="8">Oligomerizes as a right-handed, spiral filament on DNA at oriC.</text>
</comment>
<accession>A0A2Z3YNM9</accession>
<evidence type="ECO:0000259" key="13">
    <source>
        <dbReference type="SMART" id="SM00382"/>
    </source>
</evidence>
<evidence type="ECO:0000256" key="3">
    <source>
        <dbReference type="ARBA" id="ARBA00022705"/>
    </source>
</evidence>
<evidence type="ECO:0000256" key="9">
    <source>
        <dbReference type="NCBIfam" id="TIGR00362"/>
    </source>
</evidence>
<dbReference type="InterPro" id="IPR027417">
    <property type="entry name" value="P-loop_NTPase"/>
</dbReference>
<evidence type="ECO:0000313" key="15">
    <source>
        <dbReference type="EMBL" id="AWT24841.1"/>
    </source>
</evidence>
<dbReference type="EMBL" id="CP024988">
    <property type="protein sequence ID" value="AWT24841.1"/>
    <property type="molecule type" value="Genomic_DNA"/>
</dbReference>
<evidence type="ECO:0000256" key="8">
    <source>
        <dbReference type="HAMAP-Rule" id="MF_00377"/>
    </source>
</evidence>
<keyword evidence="4 8" id="KW-0547">Nucleotide-binding</keyword>
<dbReference type="SUPFAM" id="SSF48295">
    <property type="entry name" value="TrpR-like"/>
    <property type="match status" value="1"/>
</dbReference>
<evidence type="ECO:0000256" key="5">
    <source>
        <dbReference type="ARBA" id="ARBA00022840"/>
    </source>
</evidence>
<proteinExistence type="inferred from homology"/>
<evidence type="ECO:0000256" key="6">
    <source>
        <dbReference type="ARBA" id="ARBA00023121"/>
    </source>
</evidence>
<evidence type="ECO:0000256" key="12">
    <source>
        <dbReference type="SAM" id="MobiDB-lite"/>
    </source>
</evidence>
<dbReference type="SMART" id="SM00382">
    <property type="entry name" value="AAA"/>
    <property type="match status" value="1"/>
</dbReference>
<dbReference type="GO" id="GO:0003688">
    <property type="term" value="F:DNA replication origin binding"/>
    <property type="evidence" value="ECO:0007669"/>
    <property type="project" value="UniProtKB-UniRule"/>
</dbReference>
<dbReference type="FunFam" id="1.10.8.60:FF:000003">
    <property type="entry name" value="Chromosomal replication initiator protein DnaA"/>
    <property type="match status" value="1"/>
</dbReference>
<evidence type="ECO:0000256" key="10">
    <source>
        <dbReference type="RuleBase" id="RU000577"/>
    </source>
</evidence>
<dbReference type="Gene3D" id="1.10.8.60">
    <property type="match status" value="1"/>
</dbReference>
<gene>
    <name evidence="8 15" type="primary">dnaA</name>
    <name evidence="15" type="ORF">Csp1_00010</name>
</gene>
<dbReference type="PANTHER" id="PTHR30050:SF2">
    <property type="entry name" value="CHROMOSOMAL REPLICATION INITIATOR PROTEIN DNAA"/>
    <property type="match status" value="1"/>
</dbReference>
<sequence length="599" mass="65811">MTTPEDFPSVWANLVTRWVTADADSAEFPEITPRSRSLLQQLDPVVVVDGIAVLTAPSNWVCNETKKKISGDISEVLERELGYPVTLSLSVKERTPEPAAERASEQSHEQGVQQGVQQGLQRDSETATGQEELRPPAGKPSVTRVDAPPQVVAARQDGADGDRRHSVFSELPPVPPGPVHTPDLWENMADATFPGPVDTAGGAVGVQPSVRPSSEPPSPFTDHSAVAEPVTVTAGIPVTTAATAPAAAATHADDENRLNPKYTFDTFVTGPSNQFPAAACRAVAENPGKAYNPLFIYGQPGLGKTHLLHAIGHYARELKPTIRVRYVSSEEMTNEFINAIQGGPLALDQFKRNYRNLDLLIVDDIQFLQGKESTQEEFFHTFNALYQANHQIVLSSDRPPSQLTTLEDRLRTRFEGGLTTDVKTPDLETRMAILAKKSQLNGAEVPRDVLEFIASRNESSIRELEGALTRVVAYCSMTGEPITISAAEVVVKDILPQDVKITSEMVIEVISEHFNVSLDQLTGPSKVRKIVTARQFGMFLTREYCEMSTTKIGEVYGGRDHTTVMHAEKKMRKAIQENTVIFEQFQELTQKIKSRARQR</sequence>
<evidence type="ECO:0000313" key="16">
    <source>
        <dbReference type="Proteomes" id="UP000247696"/>
    </source>
</evidence>